<sequence>MIQEIIVFAIVAAALGFTGRSMYKKFRTKGQSGCGCTGCDQDCGCGGKC</sequence>
<reference evidence="2 3" key="1">
    <citation type="submission" date="2020-07" db="EMBL/GenBank/DDBJ databases">
        <title>Genomic Encyclopedia of Type Strains, Phase IV (KMG-IV): sequencing the most valuable type-strain genomes for metagenomic binning, comparative biology and taxonomic classification.</title>
        <authorList>
            <person name="Goeker M."/>
        </authorList>
    </citation>
    <scope>NUCLEOTIDE SEQUENCE [LARGE SCALE GENOMIC DNA]</scope>
    <source>
        <strain evidence="2 3">DSM 17721</strain>
    </source>
</reference>
<evidence type="ECO:0000313" key="3">
    <source>
        <dbReference type="Proteomes" id="UP000525298"/>
    </source>
</evidence>
<comment type="caution">
    <text evidence="2">The sequence shown here is derived from an EMBL/GenBank/DDBJ whole genome shotgun (WGS) entry which is preliminary data.</text>
</comment>
<evidence type="ECO:0000313" key="2">
    <source>
        <dbReference type="EMBL" id="MBA2882257.1"/>
    </source>
</evidence>
<dbReference type="AlphaFoldDB" id="A0A7W0HLF7"/>
<keyword evidence="1" id="KW-0472">Membrane</keyword>
<protein>
    <recommendedName>
        <fullName evidence="4">FeoB-associated Cys-rich membrane protein</fullName>
    </recommendedName>
</protein>
<keyword evidence="1" id="KW-0812">Transmembrane</keyword>
<dbReference type="RefSeq" id="WP_220128388.1">
    <property type="nucleotide sequence ID" value="NZ_JACDUS010000008.1"/>
</dbReference>
<keyword evidence="1" id="KW-1133">Transmembrane helix</keyword>
<dbReference type="EMBL" id="JACDUS010000008">
    <property type="protein sequence ID" value="MBA2882257.1"/>
    <property type="molecule type" value="Genomic_DNA"/>
</dbReference>
<evidence type="ECO:0000256" key="1">
    <source>
        <dbReference type="SAM" id="Phobius"/>
    </source>
</evidence>
<organism evidence="2 3">
    <name type="scientific">Desulfosalsimonas propionicica</name>
    <dbReference type="NCBI Taxonomy" id="332175"/>
    <lineage>
        <taxon>Bacteria</taxon>
        <taxon>Pseudomonadati</taxon>
        <taxon>Thermodesulfobacteriota</taxon>
        <taxon>Desulfobacteria</taxon>
        <taxon>Desulfobacterales</taxon>
        <taxon>Desulfosalsimonadaceae</taxon>
        <taxon>Desulfosalsimonas</taxon>
    </lineage>
</organism>
<accession>A0A7W0HLF7</accession>
<proteinExistence type="predicted"/>
<keyword evidence="3" id="KW-1185">Reference proteome</keyword>
<name>A0A7W0HLF7_9BACT</name>
<feature type="transmembrane region" description="Helical" evidence="1">
    <location>
        <begin position="6"/>
        <end position="23"/>
    </location>
</feature>
<evidence type="ECO:0008006" key="4">
    <source>
        <dbReference type="Google" id="ProtNLM"/>
    </source>
</evidence>
<dbReference type="Proteomes" id="UP000525298">
    <property type="component" value="Unassembled WGS sequence"/>
</dbReference>
<dbReference type="Pfam" id="PF12669">
    <property type="entry name" value="FeoB_associated"/>
    <property type="match status" value="1"/>
</dbReference>
<gene>
    <name evidence="2" type="ORF">HNR65_002599</name>
</gene>